<feature type="transmembrane region" description="Helical" evidence="2">
    <location>
        <begin position="986"/>
        <end position="1011"/>
    </location>
</feature>
<keyword evidence="2" id="KW-0472">Membrane</keyword>
<accession>A0ABR2KYD0</accession>
<comment type="caution">
    <text evidence="3">The sequence shown here is derived from an EMBL/GenBank/DDBJ whole genome shotgun (WGS) entry which is preliminary data.</text>
</comment>
<keyword evidence="4" id="KW-1185">Reference proteome</keyword>
<name>A0ABR2KYD0_9EUKA</name>
<protein>
    <submittedName>
        <fullName evidence="3">Uncharacterized protein</fullName>
    </submittedName>
</protein>
<gene>
    <name evidence="3" type="ORF">M9Y10_013706</name>
</gene>
<dbReference type="EMBL" id="JAPFFF010000002">
    <property type="protein sequence ID" value="KAK8895821.1"/>
    <property type="molecule type" value="Genomic_DNA"/>
</dbReference>
<feature type="compositionally biased region" description="Polar residues" evidence="1">
    <location>
        <begin position="1023"/>
        <end position="1044"/>
    </location>
</feature>
<evidence type="ECO:0000313" key="4">
    <source>
        <dbReference type="Proteomes" id="UP001470230"/>
    </source>
</evidence>
<reference evidence="3 4" key="1">
    <citation type="submission" date="2024-04" db="EMBL/GenBank/DDBJ databases">
        <title>Tritrichomonas musculus Genome.</title>
        <authorList>
            <person name="Alves-Ferreira E."/>
            <person name="Grigg M."/>
            <person name="Lorenzi H."/>
            <person name="Galac M."/>
        </authorList>
    </citation>
    <scope>NUCLEOTIDE SEQUENCE [LARGE SCALE GENOMIC DNA]</scope>
    <source>
        <strain evidence="3 4">EAF2021</strain>
    </source>
</reference>
<keyword evidence="2" id="KW-0812">Transmembrane</keyword>
<organism evidence="3 4">
    <name type="scientific">Tritrichomonas musculus</name>
    <dbReference type="NCBI Taxonomy" id="1915356"/>
    <lineage>
        <taxon>Eukaryota</taxon>
        <taxon>Metamonada</taxon>
        <taxon>Parabasalia</taxon>
        <taxon>Tritrichomonadida</taxon>
        <taxon>Tritrichomonadidae</taxon>
        <taxon>Tritrichomonas</taxon>
    </lineage>
</organism>
<evidence type="ECO:0000256" key="1">
    <source>
        <dbReference type="SAM" id="MobiDB-lite"/>
    </source>
</evidence>
<keyword evidence="2" id="KW-1133">Transmembrane helix</keyword>
<sequence length="1044" mass="119206">MKGSNYHYFSQDNPQILIFNQINSEIIFGLNYIDFMNFKIISQIYPFIEIENIAGQFDVKCHSGLVQSVLLTPIIHMVSGKCIFYGSKWPQLPKKINPYWEFDKFYDAKEREIRVILESDSSIGIHGNKIPISIKSNGRLTIYCEFEECGITGNIYISTLEDRLISNIKEKVKFYVSDIINLTYSSVLHSTNSKVNVIVETCRNSFVLSGLSSHICNSIDNDLGMLKSKVNLVENGNFTYHMKLNVDSVVARLKKILQFKPLGYIYDQDGLLNISAILDYAADTLDITASTALSVISALKSLGNNIIGVDFINTKGKHQVTIKRKDIMYSLFYYNLFKYNKYLVYTQSEFDLNDWNIVFDDYKPNQVNIPFLDFTETNINYTARNYMNNETTYGLQMKVDEYPNSAIEVLFHSTDSKLEGKFKWISGILINFVPQKRLNSIRSVMSNPQSKNIIFLTLNDLKSPLNLKPIRNDSNVIIFGVTMSIFDEVKKGIENINFDIVRPNITFYHNSLNSLGFLLCKINETRINASNFIAVASDILYKDKFVINSNDVVFDISTWKQIENNGINYQFKNFVLLPFELKPTIKYDTIQKVEFLNDRWKIHFSNSECEVMYSTVSERLLIMTGINESLELKIDDSFNEKTALKPLEIGYNVGLQKKLSNFPGVPLLSEDRTKNMETHSKSEFHFDFFKMFRSALSKYLKIDLDENTDDEQVENIIFQGDWNSIKDLSGKLVYNSDKRNLKITNFPLNHFEKIEFTSKRSVTICNFIKDGSTAKAKISYSRPLIINGQQELLIPSDSEIEFDNITVTGKGSSLNLIRNDNLVKTRHFKAEDGSSSQFKNISISGSIELRPNTLTIFESTTFSKDIKIDYFYSLEKRFPLLVIENKDASLSSVTVHYDSNKPQSNNEIINNYNILPQIILKKSTTENECSKLSKIFTFQNPNKAVSLFCEFSQNENASYTNIGLNLTVDIVEGSIEIDKKKSDSKLIIILASTIGGVAVVAAVLVICIMIIKKKRAKKDESATPLTSDNSQLMNNNDNILESED</sequence>
<evidence type="ECO:0000256" key="2">
    <source>
        <dbReference type="SAM" id="Phobius"/>
    </source>
</evidence>
<feature type="region of interest" description="Disordered" evidence="1">
    <location>
        <begin position="1022"/>
        <end position="1044"/>
    </location>
</feature>
<dbReference type="Proteomes" id="UP001470230">
    <property type="component" value="Unassembled WGS sequence"/>
</dbReference>
<evidence type="ECO:0000313" key="3">
    <source>
        <dbReference type="EMBL" id="KAK8895821.1"/>
    </source>
</evidence>
<proteinExistence type="predicted"/>